<evidence type="ECO:0000313" key="3">
    <source>
        <dbReference type="Proteomes" id="UP001147782"/>
    </source>
</evidence>
<dbReference type="RefSeq" id="XP_056557275.1">
    <property type="nucleotide sequence ID" value="XM_056695063.1"/>
</dbReference>
<dbReference type="GeneID" id="81434240"/>
<feature type="transmembrane region" description="Helical" evidence="1">
    <location>
        <begin position="196"/>
        <end position="217"/>
    </location>
</feature>
<dbReference type="SUPFAM" id="SSF51905">
    <property type="entry name" value="FAD/NAD(P)-binding domain"/>
    <property type="match status" value="1"/>
</dbReference>
<reference evidence="2" key="2">
    <citation type="journal article" date="2023" name="IMA Fungus">
        <title>Comparative genomic study of the Penicillium genus elucidates a diverse pangenome and 15 lateral gene transfer events.</title>
        <authorList>
            <person name="Petersen C."/>
            <person name="Sorensen T."/>
            <person name="Nielsen M.R."/>
            <person name="Sondergaard T.E."/>
            <person name="Sorensen J.L."/>
            <person name="Fitzpatrick D.A."/>
            <person name="Frisvad J.C."/>
            <person name="Nielsen K.L."/>
        </authorList>
    </citation>
    <scope>NUCLEOTIDE SEQUENCE</scope>
    <source>
        <strain evidence="2">IBT 29864</strain>
    </source>
</reference>
<name>A0A9W9VGB4_9EURO</name>
<dbReference type="InterPro" id="IPR036188">
    <property type="entry name" value="FAD/NAD-bd_sf"/>
</dbReference>
<keyword evidence="1" id="KW-0812">Transmembrane</keyword>
<organism evidence="2 3">
    <name type="scientific">Penicillium cataractarum</name>
    <dbReference type="NCBI Taxonomy" id="2100454"/>
    <lineage>
        <taxon>Eukaryota</taxon>
        <taxon>Fungi</taxon>
        <taxon>Dikarya</taxon>
        <taxon>Ascomycota</taxon>
        <taxon>Pezizomycotina</taxon>
        <taxon>Eurotiomycetes</taxon>
        <taxon>Eurotiomycetidae</taxon>
        <taxon>Eurotiales</taxon>
        <taxon>Aspergillaceae</taxon>
        <taxon>Penicillium</taxon>
    </lineage>
</organism>
<keyword evidence="3" id="KW-1185">Reference proteome</keyword>
<evidence type="ECO:0000256" key="1">
    <source>
        <dbReference type="SAM" id="Phobius"/>
    </source>
</evidence>
<comment type="caution">
    <text evidence="2">The sequence shown here is derived from an EMBL/GenBank/DDBJ whole genome shotgun (WGS) entry which is preliminary data.</text>
</comment>
<evidence type="ECO:0000313" key="2">
    <source>
        <dbReference type="EMBL" id="KAJ5379704.1"/>
    </source>
</evidence>
<dbReference type="PANTHER" id="PTHR43734">
    <property type="entry name" value="PHYTOENE DESATURASE"/>
    <property type="match status" value="1"/>
</dbReference>
<sequence length="219" mass="24344">MFVGLPCGQEFPDVYWKRDRMSKPSFYAHVPSRADLSAAPEGKDTVMVLILVDNIDTSKTPKENDIDGLVTGTREYILSCIENRTGIVGLKALIEHESFHSPTTWQEMFNSDRGSVFGLNHNFFNILSFRPHIKHDVTEGIYFVGASTHPGAGVPTCLSGAKLTAERVLRDLEVPISWQAGSSHGKKDPLKTTACGFWWAWRGIAFLGALFVMVATWQI</sequence>
<gene>
    <name evidence="2" type="ORF">N7496_002132</name>
</gene>
<proteinExistence type="predicted"/>
<reference evidence="2" key="1">
    <citation type="submission" date="2022-11" db="EMBL/GenBank/DDBJ databases">
        <authorList>
            <person name="Petersen C."/>
        </authorList>
    </citation>
    <scope>NUCLEOTIDE SEQUENCE</scope>
    <source>
        <strain evidence="2">IBT 29864</strain>
    </source>
</reference>
<dbReference type="OrthoDB" id="7777654at2759"/>
<keyword evidence="1" id="KW-1133">Transmembrane helix</keyword>
<dbReference type="AlphaFoldDB" id="A0A9W9VGB4"/>
<dbReference type="InterPro" id="IPR008150">
    <property type="entry name" value="Phytoene_DH_bac_CS"/>
</dbReference>
<dbReference type="EMBL" id="JAPZBS010000002">
    <property type="protein sequence ID" value="KAJ5379704.1"/>
    <property type="molecule type" value="Genomic_DNA"/>
</dbReference>
<keyword evidence="1" id="KW-0472">Membrane</keyword>
<dbReference type="PANTHER" id="PTHR43734:SF1">
    <property type="entry name" value="PHYTOENE DESATURASE"/>
    <property type="match status" value="1"/>
</dbReference>
<dbReference type="PROSITE" id="PS00982">
    <property type="entry name" value="PHYTOENE_DH"/>
    <property type="match status" value="1"/>
</dbReference>
<protein>
    <submittedName>
        <fullName evidence="2">Phytoene desaturase</fullName>
    </submittedName>
</protein>
<dbReference type="Proteomes" id="UP001147782">
    <property type="component" value="Unassembled WGS sequence"/>
</dbReference>
<accession>A0A9W9VGB4</accession>